<keyword evidence="1" id="KW-0472">Membrane</keyword>
<dbReference type="InterPro" id="IPR019554">
    <property type="entry name" value="Soluble_ligand-bd"/>
</dbReference>
<dbReference type="InterPro" id="IPR051675">
    <property type="entry name" value="Endo/Exo/Phosphatase_dom_1"/>
</dbReference>
<feature type="domain" description="Helix-hairpin-helix DNA-binding motif class 1" evidence="2">
    <location>
        <begin position="142"/>
        <end position="161"/>
    </location>
</feature>
<dbReference type="SUPFAM" id="SSF47781">
    <property type="entry name" value="RuvA domain 2-like"/>
    <property type="match status" value="1"/>
</dbReference>
<keyword evidence="4" id="KW-1185">Reference proteome</keyword>
<protein>
    <submittedName>
        <fullName evidence="3">Helix-hairpin-helix domain-containing protein</fullName>
    </submittedName>
</protein>
<dbReference type="InterPro" id="IPR003583">
    <property type="entry name" value="Hlx-hairpin-Hlx_DNA-bd_motif"/>
</dbReference>
<feature type="domain" description="Helix-hairpin-helix DNA-binding motif class 1" evidence="2">
    <location>
        <begin position="172"/>
        <end position="191"/>
    </location>
</feature>
<proteinExistence type="predicted"/>
<name>A0ABY8UUA2_9BACI</name>
<dbReference type="Pfam" id="PF12836">
    <property type="entry name" value="HHH_3"/>
    <property type="match status" value="1"/>
</dbReference>
<organism evidence="3 4">
    <name type="scientific">Pontibacillus chungwhensis</name>
    <dbReference type="NCBI Taxonomy" id="265426"/>
    <lineage>
        <taxon>Bacteria</taxon>
        <taxon>Bacillati</taxon>
        <taxon>Bacillota</taxon>
        <taxon>Bacilli</taxon>
        <taxon>Bacillales</taxon>
        <taxon>Bacillaceae</taxon>
        <taxon>Pontibacillus</taxon>
    </lineage>
</organism>
<keyword evidence="1" id="KW-1133">Transmembrane helix</keyword>
<evidence type="ECO:0000259" key="2">
    <source>
        <dbReference type="SMART" id="SM00278"/>
    </source>
</evidence>
<dbReference type="InterPro" id="IPR010994">
    <property type="entry name" value="RuvA_2-like"/>
</dbReference>
<gene>
    <name evidence="3" type="ORF">QNI29_14830</name>
</gene>
<dbReference type="PANTHER" id="PTHR21180">
    <property type="entry name" value="ENDONUCLEASE/EXONUCLEASE/PHOSPHATASE FAMILY DOMAIN-CONTAINING PROTEIN 1"/>
    <property type="match status" value="1"/>
</dbReference>
<evidence type="ECO:0000313" key="4">
    <source>
        <dbReference type="Proteomes" id="UP001236652"/>
    </source>
</evidence>
<evidence type="ECO:0000313" key="3">
    <source>
        <dbReference type="EMBL" id="WIF97008.1"/>
    </source>
</evidence>
<keyword evidence="1" id="KW-0812">Transmembrane</keyword>
<dbReference type="PANTHER" id="PTHR21180:SF32">
    <property type="entry name" value="ENDONUCLEASE_EXONUCLEASE_PHOSPHATASE FAMILY DOMAIN-CONTAINING PROTEIN 1"/>
    <property type="match status" value="1"/>
</dbReference>
<dbReference type="Pfam" id="PF10531">
    <property type="entry name" value="SLBB"/>
    <property type="match status" value="1"/>
</dbReference>
<feature type="transmembrane region" description="Helical" evidence="1">
    <location>
        <begin position="12"/>
        <end position="30"/>
    </location>
</feature>
<accession>A0ABY8UUA2</accession>
<sequence length="195" mass="21853">MREGRSFMIRIYKYFLSIAVLVAFVLWMLWPQEPPTDEVPILQKDKEESINLNQPQQETSLMYVDVKGEVHSPGVYQMKEGSRVEDAIDRAGGLTVQGDPLSVNLALRVQDEMVVIVLEKGEGRLSDERLSDKVFVNQASLEELKTLSGVGEAKAKAILEYRETNGPFQNADQLLDVSGIGQKTLEGFIEDIQLP</sequence>
<dbReference type="NCBIfam" id="TIGR00426">
    <property type="entry name" value="competence protein ComEA helix-hairpin-helix repeat region"/>
    <property type="match status" value="1"/>
</dbReference>
<dbReference type="RefSeq" id="WP_284526538.1">
    <property type="nucleotide sequence ID" value="NZ_CP126446.1"/>
</dbReference>
<evidence type="ECO:0000256" key="1">
    <source>
        <dbReference type="SAM" id="Phobius"/>
    </source>
</evidence>
<dbReference type="SMART" id="SM00278">
    <property type="entry name" value="HhH1"/>
    <property type="match status" value="2"/>
</dbReference>
<dbReference type="InterPro" id="IPR004509">
    <property type="entry name" value="Competence_ComEA_HhH"/>
</dbReference>
<dbReference type="Gene3D" id="1.10.150.310">
    <property type="entry name" value="Tex RuvX-like domain-like"/>
    <property type="match status" value="1"/>
</dbReference>
<dbReference type="Gene3D" id="3.10.560.10">
    <property type="entry name" value="Outer membrane lipoprotein wza domain like"/>
    <property type="match status" value="1"/>
</dbReference>
<dbReference type="EMBL" id="CP126446">
    <property type="protein sequence ID" value="WIF97008.1"/>
    <property type="molecule type" value="Genomic_DNA"/>
</dbReference>
<reference evidence="3 4" key="1">
    <citation type="submission" date="2023-05" db="EMBL/GenBank/DDBJ databases">
        <title>Comparative genomics reveals the evidence of polycyclic aromatic hydrocarbons degradation in moderately halophilic genus Pontibacillus.</title>
        <authorList>
            <person name="Yang H."/>
            <person name="Qian Z."/>
        </authorList>
    </citation>
    <scope>NUCLEOTIDE SEQUENCE [LARGE SCALE GENOMIC DNA]</scope>
    <source>
        <strain evidence="4">HN14</strain>
    </source>
</reference>
<dbReference type="Proteomes" id="UP001236652">
    <property type="component" value="Chromosome"/>
</dbReference>